<dbReference type="AlphaFoldDB" id="Q4RWG0"/>
<name>Q4RWG0_TETNG</name>
<evidence type="ECO:0000256" key="2">
    <source>
        <dbReference type="ARBA" id="ARBA00004430"/>
    </source>
</evidence>
<protein>
    <submittedName>
        <fullName evidence="10">(spotted green pufferfish) hypothetical protein</fullName>
    </submittedName>
</protein>
<dbReference type="KEGG" id="tng:GSTEN00027879G001"/>
<dbReference type="EMBL" id="CAAE01014988">
    <property type="protein sequence ID" value="CAG07272.1"/>
    <property type="molecule type" value="Genomic_DNA"/>
</dbReference>
<dbReference type="OrthoDB" id="10262874at2759"/>
<dbReference type="GO" id="GO:0031514">
    <property type="term" value="C:motile cilium"/>
    <property type="evidence" value="ECO:0007669"/>
    <property type="project" value="UniProtKB-SubCell"/>
</dbReference>
<keyword evidence="5" id="KW-0175">Coiled coil</keyword>
<feature type="non-terminal residue" evidence="10">
    <location>
        <position position="526"/>
    </location>
</feature>
<dbReference type="InterPro" id="IPR033551">
    <property type="entry name" value="DRC7/lobo"/>
</dbReference>
<dbReference type="GO" id="GO:0005930">
    <property type="term" value="C:axoneme"/>
    <property type="evidence" value="ECO:0007669"/>
    <property type="project" value="UniProtKB-SubCell"/>
</dbReference>
<dbReference type="InterPro" id="IPR056291">
    <property type="entry name" value="MORN_DRC7"/>
</dbReference>
<comment type="subcellular location">
    <subcellularLocation>
        <location evidence="1">Cell projection</location>
        <location evidence="1">Cilium</location>
        <location evidence="1">Flagellum</location>
    </subcellularLocation>
    <subcellularLocation>
        <location evidence="2">Cytoplasm</location>
        <location evidence="2">Cytoskeleton</location>
        <location evidence="2">Cilium axoneme</location>
    </subcellularLocation>
</comment>
<feature type="compositionally biased region" description="Basic and acidic residues" evidence="8">
    <location>
        <begin position="101"/>
        <end position="110"/>
    </location>
</feature>
<keyword evidence="4" id="KW-0282">Flagellum</keyword>
<keyword evidence="7" id="KW-0966">Cell projection</keyword>
<evidence type="ECO:0000256" key="5">
    <source>
        <dbReference type="ARBA" id="ARBA00023054"/>
    </source>
</evidence>
<evidence type="ECO:0000256" key="6">
    <source>
        <dbReference type="ARBA" id="ARBA00023069"/>
    </source>
</evidence>
<accession>Q4RWG0</accession>
<evidence type="ECO:0000313" key="10">
    <source>
        <dbReference type="EMBL" id="CAG07272.1"/>
    </source>
</evidence>
<evidence type="ECO:0000259" key="9">
    <source>
        <dbReference type="Pfam" id="PF24667"/>
    </source>
</evidence>
<evidence type="ECO:0000256" key="8">
    <source>
        <dbReference type="SAM" id="MobiDB-lite"/>
    </source>
</evidence>
<reference evidence="10" key="2">
    <citation type="submission" date="2004-02" db="EMBL/GenBank/DDBJ databases">
        <authorList>
            <consortium name="Genoscope"/>
            <consortium name="Whitehead Institute Centre for Genome Research"/>
        </authorList>
    </citation>
    <scope>NUCLEOTIDE SEQUENCE</scope>
</reference>
<comment type="caution">
    <text evidence="10">The sequence shown here is derived from an EMBL/GenBank/DDBJ whole genome shotgun (WGS) entry which is preliminary data.</text>
</comment>
<keyword evidence="6" id="KW-0969">Cilium</keyword>
<evidence type="ECO:0000256" key="3">
    <source>
        <dbReference type="ARBA" id="ARBA00010738"/>
    </source>
</evidence>
<reference evidence="10" key="1">
    <citation type="journal article" date="2004" name="Nature">
        <title>Genome duplication in the teleost fish Tetraodon nigroviridis reveals the early vertebrate proto-karyotype.</title>
        <authorList>
            <person name="Jaillon O."/>
            <person name="Aury J.-M."/>
            <person name="Brunet F."/>
            <person name="Petit J.-L."/>
            <person name="Stange-Thomann N."/>
            <person name="Mauceli E."/>
            <person name="Bouneau L."/>
            <person name="Fischer C."/>
            <person name="Ozouf-Costaz C."/>
            <person name="Bernot A."/>
            <person name="Nicaud S."/>
            <person name="Jaffe D."/>
            <person name="Fisher S."/>
            <person name="Lutfalla G."/>
            <person name="Dossat C."/>
            <person name="Segurens B."/>
            <person name="Dasilva C."/>
            <person name="Salanoubat M."/>
            <person name="Levy M."/>
            <person name="Boudet N."/>
            <person name="Castellano S."/>
            <person name="Anthouard V."/>
            <person name="Jubin C."/>
            <person name="Castelli V."/>
            <person name="Katinka M."/>
            <person name="Vacherie B."/>
            <person name="Biemont C."/>
            <person name="Skalli Z."/>
            <person name="Cattolico L."/>
            <person name="Poulain J."/>
            <person name="De Berardinis V."/>
            <person name="Cruaud C."/>
            <person name="Duprat S."/>
            <person name="Brottier P."/>
            <person name="Coutanceau J.-P."/>
            <person name="Gouzy J."/>
            <person name="Parra G."/>
            <person name="Lardier G."/>
            <person name="Chapple C."/>
            <person name="McKernan K.J."/>
            <person name="McEwan P."/>
            <person name="Bosak S."/>
            <person name="Kellis M."/>
            <person name="Volff J.-N."/>
            <person name="Guigo R."/>
            <person name="Zody M.C."/>
            <person name="Mesirov J."/>
            <person name="Lindblad-Toh K."/>
            <person name="Birren B."/>
            <person name="Nusbaum C."/>
            <person name="Kahn D."/>
            <person name="Robinson-Rechavi M."/>
            <person name="Laudet V."/>
            <person name="Schachter V."/>
            <person name="Quetier F."/>
            <person name="Saurin W."/>
            <person name="Scarpelli C."/>
            <person name="Wincker P."/>
            <person name="Lander E.S."/>
            <person name="Weissenbach J."/>
            <person name="Roest Crollius H."/>
        </authorList>
    </citation>
    <scope>NUCLEOTIDE SEQUENCE [LARGE SCALE GENOMIC DNA]</scope>
</reference>
<sequence>KFVSTTLRPTAAEHPELYHWRGCAAFVSDFLSLKPLESPVNLPRQLFSPSMVLRNQSATCFEAATLLCSMLIGAHYEAYCVSGYASRELCECDQTHRECPPLDDGKKDVTPEPQQNKYTLKPKKKPHSRFLLQQEKKKREKEKEKEAALLLERQKVIQRDEERPADDLRGLRVHCWVLVLAGSRDVENNFFIDPLSGNGYATHAQDFLGVESVWDNYNYYVNMQDCSNGSDVVYDLEDLDRWEPVLVGVTSKRQLTDQVLKRKENRFLGKVNTAKEVAFQMPQPWSRCIIISKKDLEQRYPGGKKVTHYKRAKLEKFGLYLQPDGLLTRLTTYKDLSCTEVELVKEWYQGRNDHLEHREFNQVLQVTTEHFQPGRRCHLLLHRFSESEHEMEFNSSARADSLVRRVLSKSAITETFKGRFDFLHYRQVTFSIPDGLSDVQHIPLKLSTINGCMNYITVIRLFGFTKIPDVVVCKQKVEERFHRNPTLPLSEDVARRVFLLPEGKIQLSYQMEDFATIPSRRLFIKP</sequence>
<feature type="region of interest" description="Disordered" evidence="8">
    <location>
        <begin position="101"/>
        <end position="127"/>
    </location>
</feature>
<dbReference type="SUPFAM" id="SSF54001">
    <property type="entry name" value="Cysteine proteinases"/>
    <property type="match status" value="1"/>
</dbReference>
<feature type="domain" description="Dynein regulatory complex subunit 7 MORN" evidence="9">
    <location>
        <begin position="301"/>
        <end position="431"/>
    </location>
</feature>
<feature type="domain" description="Dynein regulatory complex subunit 7 MORN" evidence="9">
    <location>
        <begin position="475"/>
        <end position="526"/>
    </location>
</feature>
<evidence type="ECO:0000256" key="4">
    <source>
        <dbReference type="ARBA" id="ARBA00022846"/>
    </source>
</evidence>
<feature type="non-terminal residue" evidence="10">
    <location>
        <position position="1"/>
    </location>
</feature>
<gene>
    <name evidence="10" type="ORF">GSTENG00027879001</name>
</gene>
<dbReference type="GO" id="GO:0030317">
    <property type="term" value="P:flagellated sperm motility"/>
    <property type="evidence" value="ECO:0007669"/>
    <property type="project" value="TreeGrafter"/>
</dbReference>
<evidence type="ECO:0000256" key="7">
    <source>
        <dbReference type="ARBA" id="ARBA00023273"/>
    </source>
</evidence>
<dbReference type="PANTHER" id="PTHR35249:SF2">
    <property type="entry name" value="DYNEIN REGULATORY COMPLEX SUBUNIT 7"/>
    <property type="match status" value="1"/>
</dbReference>
<organism evidence="10">
    <name type="scientific">Tetraodon nigroviridis</name>
    <name type="common">Spotted green pufferfish</name>
    <name type="synonym">Chelonodon nigroviridis</name>
    <dbReference type="NCBI Taxonomy" id="99883"/>
    <lineage>
        <taxon>Eukaryota</taxon>
        <taxon>Metazoa</taxon>
        <taxon>Chordata</taxon>
        <taxon>Craniata</taxon>
        <taxon>Vertebrata</taxon>
        <taxon>Euteleostomi</taxon>
        <taxon>Actinopterygii</taxon>
        <taxon>Neopterygii</taxon>
        <taxon>Teleostei</taxon>
        <taxon>Neoteleostei</taxon>
        <taxon>Acanthomorphata</taxon>
        <taxon>Eupercaria</taxon>
        <taxon>Tetraodontiformes</taxon>
        <taxon>Tetradontoidea</taxon>
        <taxon>Tetraodontidae</taxon>
        <taxon>Tetraodon</taxon>
    </lineage>
</organism>
<dbReference type="PANTHER" id="PTHR35249">
    <property type="entry name" value="DYNEIN REGULATORY COMPLEX SUBUNIT 7"/>
    <property type="match status" value="1"/>
</dbReference>
<evidence type="ECO:0000256" key="1">
    <source>
        <dbReference type="ARBA" id="ARBA00004230"/>
    </source>
</evidence>
<comment type="similarity">
    <text evidence="3">Belongs to the DRC7 family.</text>
</comment>
<proteinExistence type="inferred from homology"/>
<dbReference type="InterPro" id="IPR038765">
    <property type="entry name" value="Papain-like_cys_pep_sf"/>
</dbReference>
<dbReference type="Pfam" id="PF24667">
    <property type="entry name" value="MORN_DRC7"/>
    <property type="match status" value="2"/>
</dbReference>